<accession>A0A443P661</accession>
<dbReference type="EMBL" id="QPKB01000006">
    <property type="protein sequence ID" value="RWR86259.1"/>
    <property type="molecule type" value="Genomic_DNA"/>
</dbReference>
<protein>
    <submittedName>
        <fullName evidence="2">Uncharacterized protein</fullName>
    </submittedName>
</protein>
<name>A0A443P661_9MAGN</name>
<dbReference type="InterPro" id="IPR012337">
    <property type="entry name" value="RNaseH-like_sf"/>
</dbReference>
<dbReference type="AlphaFoldDB" id="A0A443P661"/>
<comment type="caution">
    <text evidence="2">The sequence shown here is derived from an EMBL/GenBank/DDBJ whole genome shotgun (WGS) entry which is preliminary data.</text>
</comment>
<proteinExistence type="predicted"/>
<evidence type="ECO:0000313" key="3">
    <source>
        <dbReference type="Proteomes" id="UP000283530"/>
    </source>
</evidence>
<feature type="compositionally biased region" description="Basic and acidic residues" evidence="1">
    <location>
        <begin position="112"/>
        <end position="129"/>
    </location>
</feature>
<gene>
    <name evidence="2" type="ORF">CKAN_01514800</name>
</gene>
<evidence type="ECO:0000256" key="1">
    <source>
        <dbReference type="SAM" id="MobiDB-lite"/>
    </source>
</evidence>
<sequence length="382" mass="44560">MKEEEKKKRIKERGGAACCYRAPLPLLVLPVQMLPLLFLLHSDYNHLDQNGTKYEKEVDPGWEHGEMECNEAYCTRKEVRKTKKKYEERVARMERVDDDGDDEERDLRRVMRASSETHEAEQACMDERPGGASSSKPPPNPYEDTVRRGSLDPFLDRTQSMKQPPLNPYEGTVRRGSLDPFLDRTQSMKQPLISSSIMGDMKSRALNMGRAISKFFHYNWIPPNVATSPYYRTMVDNIAKVGPGVKPPSIYEISGKYNDMEHANYKRSLEDHFTKWKEAERITYILEPLVRMLILVDADTKPTMGYVYDDMDRAKLVIEQGSRGKYGTYYRKLWKIIDHRWNNQLHQDIHAAAEWWNNFRDDAPDLRDFARKIVPNSTIVRM</sequence>
<dbReference type="Proteomes" id="UP000283530">
    <property type="component" value="Unassembled WGS sequence"/>
</dbReference>
<reference evidence="2 3" key="1">
    <citation type="journal article" date="2019" name="Nat. Plants">
        <title>Stout camphor tree genome fills gaps in understanding of flowering plant genome evolution.</title>
        <authorList>
            <person name="Chaw S.M."/>
            <person name="Liu Y.C."/>
            <person name="Wu Y.W."/>
            <person name="Wang H.Y."/>
            <person name="Lin C.I."/>
            <person name="Wu C.S."/>
            <person name="Ke H.M."/>
            <person name="Chang L.Y."/>
            <person name="Hsu C.Y."/>
            <person name="Yang H.T."/>
            <person name="Sudianto E."/>
            <person name="Hsu M.H."/>
            <person name="Wu K.P."/>
            <person name="Wang L.N."/>
            <person name="Leebens-Mack J.H."/>
            <person name="Tsai I.J."/>
        </authorList>
    </citation>
    <scope>NUCLEOTIDE SEQUENCE [LARGE SCALE GENOMIC DNA]</scope>
    <source>
        <strain evidence="3">cv. Chaw 1501</strain>
        <tissue evidence="2">Young leaves</tissue>
    </source>
</reference>
<feature type="region of interest" description="Disordered" evidence="1">
    <location>
        <begin position="112"/>
        <end position="149"/>
    </location>
</feature>
<keyword evidence="3" id="KW-1185">Reference proteome</keyword>
<organism evidence="2 3">
    <name type="scientific">Cinnamomum micranthum f. kanehirae</name>
    <dbReference type="NCBI Taxonomy" id="337451"/>
    <lineage>
        <taxon>Eukaryota</taxon>
        <taxon>Viridiplantae</taxon>
        <taxon>Streptophyta</taxon>
        <taxon>Embryophyta</taxon>
        <taxon>Tracheophyta</taxon>
        <taxon>Spermatophyta</taxon>
        <taxon>Magnoliopsida</taxon>
        <taxon>Magnoliidae</taxon>
        <taxon>Laurales</taxon>
        <taxon>Lauraceae</taxon>
        <taxon>Cinnamomum</taxon>
    </lineage>
</organism>
<dbReference type="SUPFAM" id="SSF53098">
    <property type="entry name" value="Ribonuclease H-like"/>
    <property type="match status" value="1"/>
</dbReference>
<evidence type="ECO:0000313" key="2">
    <source>
        <dbReference type="EMBL" id="RWR86259.1"/>
    </source>
</evidence>